<name>A0A2G7G8X3_9EURO</name>
<protein>
    <submittedName>
        <fullName evidence="2">Uncharacterized protein</fullName>
    </submittedName>
</protein>
<reference evidence="2 3" key="1">
    <citation type="submission" date="2017-05" db="EMBL/GenBank/DDBJ databases">
        <title>Genome sequence for an aflatoxigenic pathogen of Argentinian peanut, Aspergillus arachidicola.</title>
        <authorList>
            <person name="Moore G."/>
            <person name="Beltz S.B."/>
            <person name="Mack B.M."/>
        </authorList>
    </citation>
    <scope>NUCLEOTIDE SEQUENCE [LARGE SCALE GENOMIC DNA]</scope>
    <source>
        <strain evidence="2 3">CBS 117610</strain>
    </source>
</reference>
<dbReference type="AlphaFoldDB" id="A0A2G7G8X3"/>
<comment type="caution">
    <text evidence="2">The sequence shown here is derived from an EMBL/GenBank/DDBJ whole genome shotgun (WGS) entry which is preliminary data.</text>
</comment>
<sequence length="201" mass="23688">MTTSKPSNQKRAFWRNKCRKALAAHINKQLSLTIRPDKVRLRPRPDDEYRWSVADCMSKHFETDFSRWRLGDFQEICNVLELEKQDLIEAIRPRILPQIHSTLQNEHRLTSDQGFTSTIEQLKQKNQELVVRNEQLQKEGELKLRNAQQSLEAERKNLQGEVQQWRAATESYREQLKQASQIIMPALSTMSLHLSEMFDSK</sequence>
<dbReference type="STRING" id="656916.A0A2G7G8X3"/>
<gene>
    <name evidence="2" type="ORF">AARAC_010791</name>
</gene>
<dbReference type="Proteomes" id="UP000231358">
    <property type="component" value="Unassembled WGS sequence"/>
</dbReference>
<keyword evidence="3" id="KW-1185">Reference proteome</keyword>
<proteinExistence type="predicted"/>
<dbReference type="EMBL" id="NEXV01000068">
    <property type="protein sequence ID" value="PIG89300.1"/>
    <property type="molecule type" value="Genomic_DNA"/>
</dbReference>
<accession>A0A2G7G8X3</accession>
<organism evidence="2 3">
    <name type="scientific">Aspergillus arachidicola</name>
    <dbReference type="NCBI Taxonomy" id="656916"/>
    <lineage>
        <taxon>Eukaryota</taxon>
        <taxon>Fungi</taxon>
        <taxon>Dikarya</taxon>
        <taxon>Ascomycota</taxon>
        <taxon>Pezizomycotina</taxon>
        <taxon>Eurotiomycetes</taxon>
        <taxon>Eurotiomycetidae</taxon>
        <taxon>Eurotiales</taxon>
        <taxon>Aspergillaceae</taxon>
        <taxon>Aspergillus</taxon>
        <taxon>Aspergillus subgen. Circumdati</taxon>
    </lineage>
</organism>
<feature type="coiled-coil region" evidence="1">
    <location>
        <begin position="119"/>
        <end position="175"/>
    </location>
</feature>
<keyword evidence="1" id="KW-0175">Coiled coil</keyword>
<evidence type="ECO:0000313" key="3">
    <source>
        <dbReference type="Proteomes" id="UP000231358"/>
    </source>
</evidence>
<evidence type="ECO:0000313" key="2">
    <source>
        <dbReference type="EMBL" id="PIG89300.1"/>
    </source>
</evidence>
<evidence type="ECO:0000256" key="1">
    <source>
        <dbReference type="SAM" id="Coils"/>
    </source>
</evidence>